<feature type="domain" description="Peptidase M20 dimerisation" evidence="10">
    <location>
        <begin position="252"/>
        <end position="359"/>
    </location>
</feature>
<dbReference type="InterPro" id="IPR005941">
    <property type="entry name" value="DapE_proteobac"/>
</dbReference>
<keyword evidence="5" id="KW-0862">Zinc</keyword>
<protein>
    <recommendedName>
        <fullName evidence="2">Succinyl-diaminopimelate desuccinylase</fullName>
    </recommendedName>
    <alternativeName>
        <fullName evidence="8">N-succinyl-LL-2,6-diaminoheptanedioate amidohydrolase</fullName>
    </alternativeName>
</protein>
<sequence>MTIQTAVAAYLLFLQLVLLSTIYAFAPTPSKNIIIASCVSSKTISSAQSQMLPIRTVSKTMVRSVSSHIPASGEAVTKLAQQLIRIPSITPDDNGCQNVIRQRLEPLGFQCETMQYQDVTNLWCLRQSPLHSAPTVAYLGHTDVVPVGPPSSWTLPPFGGQIHDQNMLLYGRGAVDMKGGIASFVVGLERFLQDHDSLPYSLAVLLTSDEEGDAKYGTRVVFEELQKRGITIDMAIIGEPSSLHQVGDVVKVGRRGSLGGTLSIIGVQGHVAYSHLARNPIHESLGALKDLVDERWDDGTTDFPPTSFQISNIQSGTGALNVIPGFKTVQFNFRYSPAVTDTELKRRVHGILDKHGLQYTLEWGETTVPFESAPGGELVEQAMASVSDVMGYSSRPCTSGGTSDGRFVAATFPHAQIVELGHRNETIHKIDECVSLKDLKDLSLIYKRLLDRLRIVEERKQDGQEYTDHHVSVAALP</sequence>
<keyword evidence="6" id="KW-0220">Diaminopimelate biosynthesis</keyword>
<keyword evidence="12" id="KW-1185">Reference proteome</keyword>
<dbReference type="PANTHER" id="PTHR43808">
    <property type="entry name" value="ACETYLORNITHINE DEACETYLASE"/>
    <property type="match status" value="1"/>
</dbReference>
<name>A0A9K3Q6K3_9STRA</name>
<evidence type="ECO:0000256" key="2">
    <source>
        <dbReference type="ARBA" id="ARBA00022391"/>
    </source>
</evidence>
<dbReference type="GO" id="GO:0019877">
    <property type="term" value="P:diaminopimelate biosynthetic process"/>
    <property type="evidence" value="ECO:0007669"/>
    <property type="project" value="UniProtKB-KW"/>
</dbReference>
<reference evidence="11" key="1">
    <citation type="journal article" date="2021" name="Sci. Rep.">
        <title>Diploid genomic architecture of Nitzschia inconspicua, an elite biomass production diatom.</title>
        <authorList>
            <person name="Oliver A."/>
            <person name="Podell S."/>
            <person name="Pinowska A."/>
            <person name="Traller J.C."/>
            <person name="Smith S.R."/>
            <person name="McClure R."/>
            <person name="Beliaev A."/>
            <person name="Bohutskyi P."/>
            <person name="Hill E.A."/>
            <person name="Rabines A."/>
            <person name="Zheng H."/>
            <person name="Allen L.Z."/>
            <person name="Kuo A."/>
            <person name="Grigoriev I.V."/>
            <person name="Allen A.E."/>
            <person name="Hazlebeck D."/>
            <person name="Allen E.E."/>
        </authorList>
    </citation>
    <scope>NUCLEOTIDE SEQUENCE</scope>
    <source>
        <strain evidence="11">Hildebrandi</strain>
    </source>
</reference>
<dbReference type="PANTHER" id="PTHR43808:SF31">
    <property type="entry name" value="N-ACETYL-L-CITRULLINE DEACETYLASE"/>
    <property type="match status" value="1"/>
</dbReference>
<keyword evidence="9" id="KW-0732">Signal</keyword>
<keyword evidence="4" id="KW-0378">Hydrolase</keyword>
<gene>
    <name evidence="11" type="ORF">IV203_033592</name>
</gene>
<dbReference type="CDD" id="cd03891">
    <property type="entry name" value="M20_DapE_proteobac"/>
    <property type="match status" value="1"/>
</dbReference>
<dbReference type="GO" id="GO:0009089">
    <property type="term" value="P:lysine biosynthetic process via diaminopimelate"/>
    <property type="evidence" value="ECO:0007669"/>
    <property type="project" value="InterPro"/>
</dbReference>
<dbReference type="AlphaFoldDB" id="A0A9K3Q6K3"/>
<evidence type="ECO:0000256" key="5">
    <source>
        <dbReference type="ARBA" id="ARBA00022833"/>
    </source>
</evidence>
<proteinExistence type="inferred from homology"/>
<evidence type="ECO:0000256" key="4">
    <source>
        <dbReference type="ARBA" id="ARBA00022801"/>
    </source>
</evidence>
<dbReference type="GO" id="GO:0006526">
    <property type="term" value="P:L-arginine biosynthetic process"/>
    <property type="evidence" value="ECO:0007669"/>
    <property type="project" value="TreeGrafter"/>
</dbReference>
<evidence type="ECO:0000256" key="7">
    <source>
        <dbReference type="ARBA" id="ARBA00023154"/>
    </source>
</evidence>
<keyword evidence="7" id="KW-0457">Lysine biosynthesis</keyword>
<evidence type="ECO:0000313" key="11">
    <source>
        <dbReference type="EMBL" id="KAG7372868.1"/>
    </source>
</evidence>
<dbReference type="HAMAP" id="MF_01690">
    <property type="entry name" value="DapE"/>
    <property type="match status" value="1"/>
</dbReference>
<comment type="similarity">
    <text evidence="1">Belongs to the peptidase M20A family. DapE subfamily.</text>
</comment>
<reference evidence="11" key="2">
    <citation type="submission" date="2021-04" db="EMBL/GenBank/DDBJ databases">
        <authorList>
            <person name="Podell S."/>
        </authorList>
    </citation>
    <scope>NUCLEOTIDE SEQUENCE</scope>
    <source>
        <strain evidence="11">Hildebrandi</strain>
    </source>
</reference>
<dbReference type="GO" id="GO:0008777">
    <property type="term" value="F:acetylornithine deacetylase activity"/>
    <property type="evidence" value="ECO:0007669"/>
    <property type="project" value="TreeGrafter"/>
</dbReference>
<dbReference type="OrthoDB" id="7832001at2759"/>
<dbReference type="InterPro" id="IPR011650">
    <property type="entry name" value="Peptidase_M20_dimer"/>
</dbReference>
<dbReference type="InterPro" id="IPR002933">
    <property type="entry name" value="Peptidase_M20"/>
</dbReference>
<evidence type="ECO:0000256" key="1">
    <source>
        <dbReference type="ARBA" id="ARBA00006746"/>
    </source>
</evidence>
<dbReference type="InterPro" id="IPR050072">
    <property type="entry name" value="Peptidase_M20A"/>
</dbReference>
<dbReference type="Pfam" id="PF07687">
    <property type="entry name" value="M20_dimer"/>
    <property type="match status" value="1"/>
</dbReference>
<accession>A0A9K3Q6K3</accession>
<feature type="signal peptide" evidence="9">
    <location>
        <begin position="1"/>
        <end position="24"/>
    </location>
</feature>
<keyword evidence="3" id="KW-0028">Amino-acid biosynthesis</keyword>
<evidence type="ECO:0000256" key="6">
    <source>
        <dbReference type="ARBA" id="ARBA00022915"/>
    </source>
</evidence>
<dbReference type="PROSITE" id="PS00759">
    <property type="entry name" value="ARGE_DAPE_CPG2_2"/>
    <property type="match status" value="1"/>
</dbReference>
<evidence type="ECO:0000313" key="12">
    <source>
        <dbReference type="Proteomes" id="UP000693970"/>
    </source>
</evidence>
<evidence type="ECO:0000256" key="3">
    <source>
        <dbReference type="ARBA" id="ARBA00022605"/>
    </source>
</evidence>
<dbReference type="InterPro" id="IPR001261">
    <property type="entry name" value="ArgE/DapE_CS"/>
</dbReference>
<dbReference type="Proteomes" id="UP000693970">
    <property type="component" value="Unassembled WGS sequence"/>
</dbReference>
<dbReference type="EMBL" id="JAGRRH010000002">
    <property type="protein sequence ID" value="KAG7372868.1"/>
    <property type="molecule type" value="Genomic_DNA"/>
</dbReference>
<dbReference type="GO" id="GO:0009014">
    <property type="term" value="F:succinyl-diaminopimelate desuccinylase activity"/>
    <property type="evidence" value="ECO:0007669"/>
    <property type="project" value="InterPro"/>
</dbReference>
<dbReference type="Pfam" id="PF01546">
    <property type="entry name" value="Peptidase_M20"/>
    <property type="match status" value="1"/>
</dbReference>
<organism evidence="11 12">
    <name type="scientific">Nitzschia inconspicua</name>
    <dbReference type="NCBI Taxonomy" id="303405"/>
    <lineage>
        <taxon>Eukaryota</taxon>
        <taxon>Sar</taxon>
        <taxon>Stramenopiles</taxon>
        <taxon>Ochrophyta</taxon>
        <taxon>Bacillariophyta</taxon>
        <taxon>Bacillariophyceae</taxon>
        <taxon>Bacillariophycidae</taxon>
        <taxon>Bacillariales</taxon>
        <taxon>Bacillariaceae</taxon>
        <taxon>Nitzschia</taxon>
    </lineage>
</organism>
<dbReference type="NCBIfam" id="TIGR01246">
    <property type="entry name" value="dapE_proteo"/>
    <property type="match status" value="1"/>
</dbReference>
<dbReference type="NCBIfam" id="NF009557">
    <property type="entry name" value="PRK13009.1"/>
    <property type="match status" value="1"/>
</dbReference>
<evidence type="ECO:0000259" key="10">
    <source>
        <dbReference type="Pfam" id="PF07687"/>
    </source>
</evidence>
<evidence type="ECO:0000256" key="8">
    <source>
        <dbReference type="ARBA" id="ARBA00031891"/>
    </source>
</evidence>
<feature type="chain" id="PRO_5039892534" description="Succinyl-diaminopimelate desuccinylase" evidence="9">
    <location>
        <begin position="25"/>
        <end position="477"/>
    </location>
</feature>
<evidence type="ECO:0000256" key="9">
    <source>
        <dbReference type="SAM" id="SignalP"/>
    </source>
</evidence>
<comment type="caution">
    <text evidence="11">The sequence shown here is derived from an EMBL/GenBank/DDBJ whole genome shotgun (WGS) entry which is preliminary data.</text>
</comment>